<dbReference type="InterPro" id="IPR011990">
    <property type="entry name" value="TPR-like_helical_dom_sf"/>
</dbReference>
<protein>
    <recommendedName>
        <fullName evidence="2">Tetratricopeptide repeat protein</fullName>
    </recommendedName>
</protein>
<dbReference type="PROSITE" id="PS50005">
    <property type="entry name" value="TPR"/>
    <property type="match status" value="2"/>
</dbReference>
<proteinExistence type="predicted"/>
<name>X1LJ13_9ZZZZ</name>
<reference evidence="1" key="1">
    <citation type="journal article" date="2014" name="Front. Microbiol.">
        <title>High frequency of phylogenetically diverse reductive dehalogenase-homologous genes in deep subseafloor sedimentary metagenomes.</title>
        <authorList>
            <person name="Kawai M."/>
            <person name="Futagami T."/>
            <person name="Toyoda A."/>
            <person name="Takaki Y."/>
            <person name="Nishi S."/>
            <person name="Hori S."/>
            <person name="Arai W."/>
            <person name="Tsubouchi T."/>
            <person name="Morono Y."/>
            <person name="Uchiyama I."/>
            <person name="Ito T."/>
            <person name="Fujiyama A."/>
            <person name="Inagaki F."/>
            <person name="Takami H."/>
        </authorList>
    </citation>
    <scope>NUCLEOTIDE SEQUENCE</scope>
    <source>
        <strain evidence="1">Expedition CK06-06</strain>
    </source>
</reference>
<gene>
    <name evidence="1" type="ORF">S06H3_20785</name>
</gene>
<dbReference type="PANTHER" id="PTHR12558:SF13">
    <property type="entry name" value="CELL DIVISION CYCLE PROTEIN 27 HOMOLOG"/>
    <property type="match status" value="1"/>
</dbReference>
<dbReference type="Pfam" id="PF13181">
    <property type="entry name" value="TPR_8"/>
    <property type="match status" value="1"/>
</dbReference>
<dbReference type="Gene3D" id="1.25.40.10">
    <property type="entry name" value="Tetratricopeptide repeat domain"/>
    <property type="match status" value="2"/>
</dbReference>
<dbReference type="EMBL" id="BARV01010816">
    <property type="protein sequence ID" value="GAI02360.1"/>
    <property type="molecule type" value="Genomic_DNA"/>
</dbReference>
<dbReference type="Pfam" id="PF13176">
    <property type="entry name" value="TPR_7"/>
    <property type="match status" value="1"/>
</dbReference>
<evidence type="ECO:0000313" key="1">
    <source>
        <dbReference type="EMBL" id="GAI02360.1"/>
    </source>
</evidence>
<accession>X1LJ13</accession>
<dbReference type="PANTHER" id="PTHR12558">
    <property type="entry name" value="CELL DIVISION CYCLE 16,23,27"/>
    <property type="match status" value="1"/>
</dbReference>
<dbReference type="Pfam" id="PF13174">
    <property type="entry name" value="TPR_6"/>
    <property type="match status" value="1"/>
</dbReference>
<dbReference type="SMART" id="SM00028">
    <property type="entry name" value="TPR"/>
    <property type="match status" value="3"/>
</dbReference>
<dbReference type="AlphaFoldDB" id="X1LJ13"/>
<dbReference type="SUPFAM" id="SSF48452">
    <property type="entry name" value="TPR-like"/>
    <property type="match status" value="1"/>
</dbReference>
<organism evidence="1">
    <name type="scientific">marine sediment metagenome</name>
    <dbReference type="NCBI Taxonomy" id="412755"/>
    <lineage>
        <taxon>unclassified sequences</taxon>
        <taxon>metagenomes</taxon>
        <taxon>ecological metagenomes</taxon>
    </lineage>
</organism>
<sequence>MSLALMNKELYDNAMLYLQQVLLIDSDNPFALNNLGYICYKKGVWGEAIEHLTKVVKQTRDRTAALYASYYLGLLYYDRSMILDAIKFFKEALKLGPNLQEAYYYLGLSEMKKYKFTKAVGYFEKCIKIDCNSRYGRLGKEKLDEIQPIKETSKTNSTNDFKK</sequence>
<comment type="caution">
    <text evidence="1">The sequence shown here is derived from an EMBL/GenBank/DDBJ whole genome shotgun (WGS) entry which is preliminary data.</text>
</comment>
<evidence type="ECO:0008006" key="2">
    <source>
        <dbReference type="Google" id="ProtNLM"/>
    </source>
</evidence>
<dbReference type="InterPro" id="IPR019734">
    <property type="entry name" value="TPR_rpt"/>
</dbReference>